<evidence type="ECO:0000313" key="2">
    <source>
        <dbReference type="EMBL" id="EFI27322.1"/>
    </source>
</evidence>
<evidence type="ECO:0000313" key="3">
    <source>
        <dbReference type="Proteomes" id="UP000001861"/>
    </source>
</evidence>
<dbReference type="GeneID" id="9378602"/>
<dbReference type="Gene3D" id="3.80.10.10">
    <property type="entry name" value="Ribonuclease Inhibitor"/>
    <property type="match status" value="1"/>
</dbReference>
<reference evidence="2 3" key="1">
    <citation type="journal article" date="2010" name="Proc. Natl. Acad. Sci. U.S.A.">
        <title>Insights into evolution of multicellular fungi from the assembled chromosomes of the mushroom Coprinopsis cinerea (Coprinus cinereus).</title>
        <authorList>
            <person name="Stajich J.E."/>
            <person name="Wilke S.K."/>
            <person name="Ahren D."/>
            <person name="Au C.H."/>
            <person name="Birren B.W."/>
            <person name="Borodovsky M."/>
            <person name="Burns C."/>
            <person name="Canback B."/>
            <person name="Casselton L.A."/>
            <person name="Cheng C.K."/>
            <person name="Deng J."/>
            <person name="Dietrich F.S."/>
            <person name="Fargo D.C."/>
            <person name="Farman M.L."/>
            <person name="Gathman A.C."/>
            <person name="Goldberg J."/>
            <person name="Guigo R."/>
            <person name="Hoegger P.J."/>
            <person name="Hooker J.B."/>
            <person name="Huggins A."/>
            <person name="James T.Y."/>
            <person name="Kamada T."/>
            <person name="Kilaru S."/>
            <person name="Kodira C."/>
            <person name="Kues U."/>
            <person name="Kupfer D."/>
            <person name="Kwan H.S."/>
            <person name="Lomsadze A."/>
            <person name="Li W."/>
            <person name="Lilly W.W."/>
            <person name="Ma L.J."/>
            <person name="Mackey A.J."/>
            <person name="Manning G."/>
            <person name="Martin F."/>
            <person name="Muraguchi H."/>
            <person name="Natvig D.O."/>
            <person name="Palmerini H."/>
            <person name="Ramesh M.A."/>
            <person name="Rehmeyer C.J."/>
            <person name="Roe B.A."/>
            <person name="Shenoy N."/>
            <person name="Stanke M."/>
            <person name="Ter-Hovhannisyan V."/>
            <person name="Tunlid A."/>
            <person name="Velagapudi R."/>
            <person name="Vision T.J."/>
            <person name="Zeng Q."/>
            <person name="Zolan M.E."/>
            <person name="Pukkila P.J."/>
        </authorList>
    </citation>
    <scope>NUCLEOTIDE SEQUENCE [LARGE SCALE GENOMIC DNA]</scope>
    <source>
        <strain evidence="3">Okayama-7 / 130 / ATCC MYA-4618 / FGSC 9003</strain>
    </source>
</reference>
<dbReference type="SUPFAM" id="SSF52047">
    <property type="entry name" value="RNI-like"/>
    <property type="match status" value="1"/>
</dbReference>
<dbReference type="KEGG" id="cci:CC1G_14794"/>
<dbReference type="RefSeq" id="XP_002910816.1">
    <property type="nucleotide sequence ID" value="XM_002910770.1"/>
</dbReference>
<comment type="caution">
    <text evidence="2">The sequence shown here is derived from an EMBL/GenBank/DDBJ whole genome shotgun (WGS) entry which is preliminary data.</text>
</comment>
<dbReference type="OrthoDB" id="2856616at2759"/>
<dbReference type="Pfam" id="PF12937">
    <property type="entry name" value="F-box-like"/>
    <property type="match status" value="1"/>
</dbReference>
<dbReference type="InterPro" id="IPR032675">
    <property type="entry name" value="LRR_dom_sf"/>
</dbReference>
<proteinExistence type="predicted"/>
<dbReference type="HOGENOM" id="CLU_024199_2_2_1"/>
<evidence type="ECO:0000259" key="1">
    <source>
        <dbReference type="Pfam" id="PF12937"/>
    </source>
</evidence>
<dbReference type="InParanoid" id="D6RNH5"/>
<keyword evidence="3" id="KW-1185">Reference proteome</keyword>
<name>D6RNH5_COPC7</name>
<sequence length="512" mass="57975">MSAEDQPISRLPVEILCQIFDEYRQLHVDYEPHWECYSRWTNITSVCRSWRNVAIGCPSLWTYILESYFSPPRWAAVHFERAGPSAPLHIRWEGYGREFNASPLTSLVPTNLHRIQVLELEDVESHPGDPQLQTLSSRFAPLLRSLSISCNGRIFILPDDILSAGTPILQKLVLNSCIVKPTAISLLRGITTLELSSLFPDDESPCPCIQDILEQMPKLAYLKLRLISAPELFDSKSVRDAVPLPSLQKLVCWQADFETCKALVKAIAVPPSANVTIVCVDGNFYSSHIPSMTGFRPQWIPPPQMSNNPSTIHPYPQSLHFRSTSSRTALVLWDAFVRLSANVSNEDKYPLGRFFTVFRMEAPAGCPFRLQLHEASRILRAQSLGGIRSMDFGWEWKENDDTCARLIGVWERLASLEELALARTEALDVFLSSYQHCPPSTLPKLKTIRVWRTKFARKSDEEQDRMTGLLQMVGSRFRSGQKIEELLLGLCSGVTQKDLDRLGENVSYVHTM</sequence>
<dbReference type="AlphaFoldDB" id="D6RNH5"/>
<feature type="domain" description="F-box" evidence="1">
    <location>
        <begin position="8"/>
        <end position="64"/>
    </location>
</feature>
<gene>
    <name evidence="2" type="ORF">CC1G_14794</name>
</gene>
<dbReference type="Gene3D" id="1.20.1280.50">
    <property type="match status" value="1"/>
</dbReference>
<dbReference type="EMBL" id="AACS02000007">
    <property type="protein sequence ID" value="EFI27322.1"/>
    <property type="molecule type" value="Genomic_DNA"/>
</dbReference>
<dbReference type="VEuPathDB" id="FungiDB:CC1G_14794"/>
<accession>D6RNH5</accession>
<protein>
    <recommendedName>
        <fullName evidence="1">F-box domain-containing protein</fullName>
    </recommendedName>
</protein>
<organism evidence="2 3">
    <name type="scientific">Coprinopsis cinerea (strain Okayama-7 / 130 / ATCC MYA-4618 / FGSC 9003)</name>
    <name type="common">Inky cap fungus</name>
    <name type="synonym">Hormographiella aspergillata</name>
    <dbReference type="NCBI Taxonomy" id="240176"/>
    <lineage>
        <taxon>Eukaryota</taxon>
        <taxon>Fungi</taxon>
        <taxon>Dikarya</taxon>
        <taxon>Basidiomycota</taxon>
        <taxon>Agaricomycotina</taxon>
        <taxon>Agaricomycetes</taxon>
        <taxon>Agaricomycetidae</taxon>
        <taxon>Agaricales</taxon>
        <taxon>Agaricineae</taxon>
        <taxon>Psathyrellaceae</taxon>
        <taxon>Coprinopsis</taxon>
    </lineage>
</organism>
<dbReference type="InterPro" id="IPR001810">
    <property type="entry name" value="F-box_dom"/>
</dbReference>
<dbReference type="Proteomes" id="UP000001861">
    <property type="component" value="Unassembled WGS sequence"/>
</dbReference>